<evidence type="ECO:0000256" key="3">
    <source>
        <dbReference type="ARBA" id="ARBA00023125"/>
    </source>
</evidence>
<feature type="DNA-binding region" description="OmpR/PhoB-type" evidence="4">
    <location>
        <begin position="79"/>
        <end position="176"/>
    </location>
</feature>
<dbReference type="GO" id="GO:0000156">
    <property type="term" value="F:phosphorelay response regulator activity"/>
    <property type="evidence" value="ECO:0007669"/>
    <property type="project" value="TreeGrafter"/>
</dbReference>
<dbReference type="EMBL" id="CP063304">
    <property type="protein sequence ID" value="QOV19844.1"/>
    <property type="molecule type" value="Genomic_DNA"/>
</dbReference>
<keyword evidence="1" id="KW-0597">Phosphoprotein</keyword>
<evidence type="ECO:0000313" key="7">
    <source>
        <dbReference type="Proteomes" id="UP000593601"/>
    </source>
</evidence>
<dbReference type="InterPro" id="IPR039420">
    <property type="entry name" value="WalR-like"/>
</dbReference>
<evidence type="ECO:0000256" key="4">
    <source>
        <dbReference type="PROSITE-ProRule" id="PRU01091"/>
    </source>
</evidence>
<dbReference type="PROSITE" id="PS51755">
    <property type="entry name" value="OMPR_PHOB"/>
    <property type="match status" value="1"/>
</dbReference>
<keyword evidence="2" id="KW-0902">Two-component regulatory system</keyword>
<dbReference type="InterPro" id="IPR036388">
    <property type="entry name" value="WH-like_DNA-bd_sf"/>
</dbReference>
<protein>
    <submittedName>
        <fullName evidence="6">Response regulator transcription factor</fullName>
    </submittedName>
</protein>
<dbReference type="PANTHER" id="PTHR48111:SF40">
    <property type="entry name" value="PHOSPHATE REGULON TRANSCRIPTIONAL REGULATORY PROTEIN PHOB"/>
    <property type="match status" value="1"/>
</dbReference>
<evidence type="ECO:0000259" key="5">
    <source>
        <dbReference type="PROSITE" id="PS51755"/>
    </source>
</evidence>
<keyword evidence="7" id="KW-1185">Reference proteome</keyword>
<dbReference type="Pfam" id="PF00486">
    <property type="entry name" value="Trans_reg_C"/>
    <property type="match status" value="1"/>
</dbReference>
<evidence type="ECO:0000256" key="2">
    <source>
        <dbReference type="ARBA" id="ARBA00023012"/>
    </source>
</evidence>
<name>A0A7M2RIM6_9FIRM</name>
<dbReference type="SUPFAM" id="SSF46894">
    <property type="entry name" value="C-terminal effector domain of the bipartite response regulators"/>
    <property type="match status" value="1"/>
</dbReference>
<sequence>MNNYQRKKMDSRCMDEDSRIRVEKLVEILKMSVDPDKRREIAAFQEKADDGMTMPFEIGDSTWRIGVELRKTSNSETMEEQTKMSERFTIRPEQRRIFKGGKPVLLTSKEYKICEMLLNSRNRVVTRNEIFYNIWDSADNVVNDGTLNVHICRIRKKLECSSCIETVRDVGYRWGCCKRDCYK</sequence>
<dbReference type="GO" id="GO:0005829">
    <property type="term" value="C:cytosol"/>
    <property type="evidence" value="ECO:0007669"/>
    <property type="project" value="TreeGrafter"/>
</dbReference>
<evidence type="ECO:0000256" key="1">
    <source>
        <dbReference type="ARBA" id="ARBA00022553"/>
    </source>
</evidence>
<proteinExistence type="predicted"/>
<dbReference type="InterPro" id="IPR001867">
    <property type="entry name" value="OmpR/PhoB-type_DNA-bd"/>
</dbReference>
<feature type="domain" description="OmpR/PhoB-type" evidence="5">
    <location>
        <begin position="79"/>
        <end position="176"/>
    </location>
</feature>
<dbReference type="Proteomes" id="UP000593601">
    <property type="component" value="Chromosome"/>
</dbReference>
<dbReference type="InterPro" id="IPR016032">
    <property type="entry name" value="Sig_transdc_resp-reg_C-effctor"/>
</dbReference>
<dbReference type="AlphaFoldDB" id="A0A7M2RIM6"/>
<dbReference type="PANTHER" id="PTHR48111">
    <property type="entry name" value="REGULATOR OF RPOS"/>
    <property type="match status" value="1"/>
</dbReference>
<keyword evidence="3 4" id="KW-0238">DNA-binding</keyword>
<evidence type="ECO:0000313" key="6">
    <source>
        <dbReference type="EMBL" id="QOV19844.1"/>
    </source>
</evidence>
<dbReference type="Gene3D" id="1.10.10.10">
    <property type="entry name" value="Winged helix-like DNA-binding domain superfamily/Winged helix DNA-binding domain"/>
    <property type="match status" value="1"/>
</dbReference>
<dbReference type="CDD" id="cd00383">
    <property type="entry name" value="trans_reg_C"/>
    <property type="match status" value="1"/>
</dbReference>
<dbReference type="GO" id="GO:0000976">
    <property type="term" value="F:transcription cis-regulatory region binding"/>
    <property type="evidence" value="ECO:0007669"/>
    <property type="project" value="TreeGrafter"/>
</dbReference>
<dbReference type="SMART" id="SM00862">
    <property type="entry name" value="Trans_reg_C"/>
    <property type="match status" value="1"/>
</dbReference>
<organism evidence="6 7">
    <name type="scientific">Blautia liquoris</name>
    <dbReference type="NCBI Taxonomy" id="2779518"/>
    <lineage>
        <taxon>Bacteria</taxon>
        <taxon>Bacillati</taxon>
        <taxon>Bacillota</taxon>
        <taxon>Clostridia</taxon>
        <taxon>Lachnospirales</taxon>
        <taxon>Lachnospiraceae</taxon>
        <taxon>Blautia</taxon>
    </lineage>
</organism>
<dbReference type="KEGG" id="bliq:INP51_02395"/>
<accession>A0A7M2RIM6</accession>
<reference evidence="6 7" key="1">
    <citation type="submission" date="2020-10" db="EMBL/GenBank/DDBJ databases">
        <title>Blautia liquoris sp.nov., isolated from the mud in a fermentation cellar used for the production of Chinese strong-flavoured liquor.</title>
        <authorList>
            <person name="Lu L."/>
        </authorList>
    </citation>
    <scope>NUCLEOTIDE SEQUENCE [LARGE SCALE GENOMIC DNA]</scope>
    <source>
        <strain evidence="6 7">LZLJ-3</strain>
    </source>
</reference>
<dbReference type="RefSeq" id="WP_193736164.1">
    <property type="nucleotide sequence ID" value="NZ_CP063304.1"/>
</dbReference>
<dbReference type="GO" id="GO:0006355">
    <property type="term" value="P:regulation of DNA-templated transcription"/>
    <property type="evidence" value="ECO:0007669"/>
    <property type="project" value="InterPro"/>
</dbReference>
<dbReference type="GO" id="GO:0032993">
    <property type="term" value="C:protein-DNA complex"/>
    <property type="evidence" value="ECO:0007669"/>
    <property type="project" value="TreeGrafter"/>
</dbReference>
<gene>
    <name evidence="6" type="ORF">INP51_02395</name>
</gene>